<evidence type="ECO:0000256" key="1">
    <source>
        <dbReference type="SAM" id="MobiDB-lite"/>
    </source>
</evidence>
<name>A0A5Q0C222_9HYPH</name>
<evidence type="ECO:0000313" key="3">
    <source>
        <dbReference type="Proteomes" id="UP000326881"/>
    </source>
</evidence>
<dbReference type="AlphaFoldDB" id="A0A5Q0C222"/>
<dbReference type="Proteomes" id="UP000326881">
    <property type="component" value="Chromosome"/>
</dbReference>
<keyword evidence="3" id="KW-1185">Reference proteome</keyword>
<organism evidence="2 3">
    <name type="scientific">Rhizobium grahamii</name>
    <dbReference type="NCBI Taxonomy" id="1120045"/>
    <lineage>
        <taxon>Bacteria</taxon>
        <taxon>Pseudomonadati</taxon>
        <taxon>Pseudomonadota</taxon>
        <taxon>Alphaproteobacteria</taxon>
        <taxon>Hyphomicrobiales</taxon>
        <taxon>Rhizobiaceae</taxon>
        <taxon>Rhizobium/Agrobacterium group</taxon>
        <taxon>Rhizobium</taxon>
    </lineage>
</organism>
<protein>
    <submittedName>
        <fullName evidence="2">Uncharacterized protein</fullName>
    </submittedName>
</protein>
<dbReference type="KEGG" id="rgr:FZ934_05455"/>
<dbReference type="EMBL" id="CP043498">
    <property type="protein sequence ID" value="QFY59928.1"/>
    <property type="molecule type" value="Genomic_DNA"/>
</dbReference>
<dbReference type="RefSeq" id="WP_153270229.1">
    <property type="nucleotide sequence ID" value="NZ_CP043498.1"/>
</dbReference>
<sequence>MEGGLEGVPVGFLAKLYDWKAKRAEEERRIIAEALADAQDAPVINYSEFTNAQAAARADRSSSPKKRGGYDAQPGSVWLCARGDQAAAGGNGAGRAQSVHCPHA</sequence>
<feature type="region of interest" description="Disordered" evidence="1">
    <location>
        <begin position="54"/>
        <end position="73"/>
    </location>
</feature>
<proteinExistence type="predicted"/>
<reference evidence="2 3" key="1">
    <citation type="submission" date="2019-08" db="EMBL/GenBank/DDBJ databases">
        <title>Prosopis cineraria nodule microbiome.</title>
        <authorList>
            <person name="Ali R."/>
            <person name="Chaluvadi S.R."/>
            <person name="Wang X."/>
        </authorList>
    </citation>
    <scope>NUCLEOTIDE SEQUENCE [LARGE SCALE GENOMIC DNA]</scope>
    <source>
        <strain evidence="2 3">BG7</strain>
    </source>
</reference>
<evidence type="ECO:0000313" key="2">
    <source>
        <dbReference type="EMBL" id="QFY59928.1"/>
    </source>
</evidence>
<gene>
    <name evidence="2" type="ORF">FZ934_05455</name>
</gene>
<accession>A0A5Q0C222</accession>